<feature type="region of interest" description="Disordered" evidence="11">
    <location>
        <begin position="516"/>
        <end position="535"/>
    </location>
</feature>
<dbReference type="PANTHER" id="PTHR19432">
    <property type="entry name" value="SUGAR TRANSPORTER"/>
    <property type="match status" value="1"/>
</dbReference>
<comment type="pathway">
    <text evidence="2">Glycan biosynthesis; sucrose metabolism.</text>
</comment>
<name>A0ABD1SS54_9LAMI</name>
<keyword evidence="7" id="KW-0769">Symport</keyword>
<feature type="transmembrane region" description="Helical" evidence="12">
    <location>
        <begin position="228"/>
        <end position="246"/>
    </location>
</feature>
<comment type="similarity">
    <text evidence="3">Belongs to the glycoside-pentoside-hexuronide (GPH) cation symporter transporter (TC 2.A.2.4) family.</text>
</comment>
<accession>A0ABD1SS54</accession>
<feature type="transmembrane region" description="Helical" evidence="12">
    <location>
        <begin position="139"/>
        <end position="159"/>
    </location>
</feature>
<feature type="transmembrane region" description="Helical" evidence="12">
    <location>
        <begin position="104"/>
        <end position="123"/>
    </location>
</feature>
<feature type="transmembrane region" description="Helical" evidence="12">
    <location>
        <begin position="180"/>
        <end position="205"/>
    </location>
</feature>
<gene>
    <name evidence="13" type="ORF">Adt_19111</name>
</gene>
<evidence type="ECO:0000313" key="14">
    <source>
        <dbReference type="Proteomes" id="UP001604336"/>
    </source>
</evidence>
<proteinExistence type="inferred from homology"/>
<feature type="transmembrane region" description="Helical" evidence="12">
    <location>
        <begin position="66"/>
        <end position="83"/>
    </location>
</feature>
<keyword evidence="6 12" id="KW-0812">Transmembrane</keyword>
<protein>
    <submittedName>
        <fullName evidence="13">Sucrose transport protein SUC5</fullName>
    </submittedName>
</protein>
<keyword evidence="5" id="KW-0762">Sugar transport</keyword>
<feature type="transmembrane region" description="Helical" evidence="12">
    <location>
        <begin position="289"/>
        <end position="307"/>
    </location>
</feature>
<feature type="transmembrane region" description="Helical" evidence="12">
    <location>
        <begin position="484"/>
        <end position="502"/>
    </location>
</feature>
<evidence type="ECO:0000256" key="3">
    <source>
        <dbReference type="ARBA" id="ARBA00007134"/>
    </source>
</evidence>
<feature type="transmembrane region" description="Helical" evidence="12">
    <location>
        <begin position="338"/>
        <end position="356"/>
    </location>
</feature>
<evidence type="ECO:0000256" key="9">
    <source>
        <dbReference type="ARBA" id="ARBA00023136"/>
    </source>
</evidence>
<feature type="transmembrane region" description="Helical" evidence="12">
    <location>
        <begin position="451"/>
        <end position="472"/>
    </location>
</feature>
<evidence type="ECO:0000256" key="1">
    <source>
        <dbReference type="ARBA" id="ARBA00004141"/>
    </source>
</evidence>
<feature type="compositionally biased region" description="Low complexity" evidence="11">
    <location>
        <begin position="522"/>
        <end position="535"/>
    </location>
</feature>
<organism evidence="13 14">
    <name type="scientific">Abeliophyllum distichum</name>
    <dbReference type="NCBI Taxonomy" id="126358"/>
    <lineage>
        <taxon>Eukaryota</taxon>
        <taxon>Viridiplantae</taxon>
        <taxon>Streptophyta</taxon>
        <taxon>Embryophyta</taxon>
        <taxon>Tracheophyta</taxon>
        <taxon>Spermatophyta</taxon>
        <taxon>Magnoliopsida</taxon>
        <taxon>eudicotyledons</taxon>
        <taxon>Gunneridae</taxon>
        <taxon>Pentapetalae</taxon>
        <taxon>asterids</taxon>
        <taxon>lamiids</taxon>
        <taxon>Lamiales</taxon>
        <taxon>Oleaceae</taxon>
        <taxon>Forsythieae</taxon>
        <taxon>Abeliophyllum</taxon>
    </lineage>
</organism>
<keyword evidence="4" id="KW-0813">Transport</keyword>
<evidence type="ECO:0000256" key="7">
    <source>
        <dbReference type="ARBA" id="ARBA00022847"/>
    </source>
</evidence>
<dbReference type="PANTHER" id="PTHR19432:SF70">
    <property type="entry name" value="SUCROSE TRANSPORT PROTEIN SUC1-RELATED"/>
    <property type="match status" value="1"/>
</dbReference>
<dbReference type="Pfam" id="PF13347">
    <property type="entry name" value="MFS_2"/>
    <property type="match status" value="1"/>
</dbReference>
<evidence type="ECO:0000256" key="8">
    <source>
        <dbReference type="ARBA" id="ARBA00022989"/>
    </source>
</evidence>
<keyword evidence="9 12" id="KW-0472">Membrane</keyword>
<comment type="subcellular location">
    <subcellularLocation>
        <location evidence="1">Membrane</location>
        <topology evidence="1">Multi-pass membrane protein</topology>
    </subcellularLocation>
</comment>
<evidence type="ECO:0000256" key="6">
    <source>
        <dbReference type="ARBA" id="ARBA00022692"/>
    </source>
</evidence>
<keyword evidence="14" id="KW-1185">Reference proteome</keyword>
<dbReference type="InterPro" id="IPR005989">
    <property type="entry name" value="Suc_symporter_pln"/>
</dbReference>
<dbReference type="Gene3D" id="1.20.1250.20">
    <property type="entry name" value="MFS general substrate transporter like domains"/>
    <property type="match status" value="1"/>
</dbReference>
<dbReference type="AlphaFoldDB" id="A0ABD1SS54"/>
<dbReference type="EMBL" id="JBFOLK010000006">
    <property type="protein sequence ID" value="KAL2503490.1"/>
    <property type="molecule type" value="Genomic_DNA"/>
</dbReference>
<comment type="caution">
    <text evidence="13">The sequence shown here is derived from an EMBL/GenBank/DDBJ whole genome shotgun (WGS) entry which is preliminary data.</text>
</comment>
<dbReference type="CDD" id="cd17313">
    <property type="entry name" value="MFS_SLC45_SUC"/>
    <property type="match status" value="1"/>
</dbReference>
<keyword evidence="8 12" id="KW-1133">Transmembrane helix</keyword>
<dbReference type="InterPro" id="IPR036259">
    <property type="entry name" value="MFS_trans_sf"/>
</dbReference>
<dbReference type="SUPFAM" id="SSF103473">
    <property type="entry name" value="MFS general substrate transporter"/>
    <property type="match status" value="1"/>
</dbReference>
<reference evidence="14" key="1">
    <citation type="submission" date="2024-07" db="EMBL/GenBank/DDBJ databases">
        <title>Two chromosome-level genome assemblies of Korean endemic species Abeliophyllum distichum and Forsythia ovata (Oleaceae).</title>
        <authorList>
            <person name="Jang H."/>
        </authorList>
    </citation>
    <scope>NUCLEOTIDE SEQUENCE [LARGE SCALE GENOMIC DNA]</scope>
</reference>
<evidence type="ECO:0000256" key="10">
    <source>
        <dbReference type="ARBA" id="ARBA00044504"/>
    </source>
</evidence>
<dbReference type="NCBIfam" id="TIGR01301">
    <property type="entry name" value="GPH_sucrose"/>
    <property type="match status" value="1"/>
</dbReference>
<dbReference type="GO" id="GO:0005886">
    <property type="term" value="C:plasma membrane"/>
    <property type="evidence" value="ECO:0007669"/>
    <property type="project" value="UniProtKB-ARBA"/>
</dbReference>
<dbReference type="Proteomes" id="UP001604336">
    <property type="component" value="Unassembled WGS sequence"/>
</dbReference>
<sequence length="535" mass="58129">MVYHEDPQPHSVNNYVEIERHQPVLITPNPIKKLALVASIAAGVQYGWALQLSLLTPYTQLLGVKHVWVSFVWLCGPISGLVFQPTVGHYSDRCTSRFGRRRPFIVAGAFLLSLGVLLIGYAADIGRALGDSLHYGTKPRAVACFVLGFWIFDIANNIIQSPCRALLADLAEGNDTIVTIGNALFAFFMAVGNMLGYAAGAYMHIYQIFPFTKTEACDIYCANLKTCFFISIILVAVIITSVCATVKEERLDPSDLMKDKQGFSREEEAPSFFTQLAIAIRSVSRPMKILYVITGLTWVGWFPFILYDTDWMGKEVFGGSTSGDPLKVKLYDKGVREGSLGLMLYVVMLGIVSLFMEPFLRFLGSARRVWGIGNLILAFCMGSTLFITKMAENARDAALIETGSSLITPSLKVKVSYFALFTALGIPQAVTYSIPFALASIYCNQSDTGQGLALGLLNLAIVIPQMLVALISGPLDSLFGGSNLPAFTLGGVSAALGGILALKMLPEIDTQSLTHTTTSVHNATSNNGNYSNNKI</sequence>
<feature type="transmembrane region" description="Helical" evidence="12">
    <location>
        <begin position="34"/>
        <end position="54"/>
    </location>
</feature>
<evidence type="ECO:0000256" key="11">
    <source>
        <dbReference type="SAM" id="MobiDB-lite"/>
    </source>
</evidence>
<evidence type="ECO:0000256" key="2">
    <source>
        <dbReference type="ARBA" id="ARBA00004914"/>
    </source>
</evidence>
<evidence type="ECO:0000313" key="13">
    <source>
        <dbReference type="EMBL" id="KAL2503490.1"/>
    </source>
</evidence>
<feature type="transmembrane region" description="Helical" evidence="12">
    <location>
        <begin position="415"/>
        <end position="439"/>
    </location>
</feature>
<comment type="similarity">
    <text evidence="10">Belongs to the major facilitator superfamily. Phosphate:H(+) symporter (TC 2.A.1.9) family.</text>
</comment>
<feature type="transmembrane region" description="Helical" evidence="12">
    <location>
        <begin position="368"/>
        <end position="387"/>
    </location>
</feature>
<evidence type="ECO:0000256" key="12">
    <source>
        <dbReference type="SAM" id="Phobius"/>
    </source>
</evidence>
<evidence type="ECO:0000256" key="5">
    <source>
        <dbReference type="ARBA" id="ARBA00022597"/>
    </source>
</evidence>
<dbReference type="GO" id="GO:0015293">
    <property type="term" value="F:symporter activity"/>
    <property type="evidence" value="ECO:0007669"/>
    <property type="project" value="UniProtKB-KW"/>
</dbReference>
<evidence type="ECO:0000256" key="4">
    <source>
        <dbReference type="ARBA" id="ARBA00022448"/>
    </source>
</evidence>